<accession>A0A9N9F5G1</accession>
<sequence>MDLSIKLYSLAISEYELSVIPIEELKNKKKIGRGAFGSVFKCNIDRDIKMVAIKEISIGNDDESASIKNFLNELKLHSKAKSNRIIELFGISHDMDADSCYLVMELADGHLRKYLSDKKDELQWEEKIKIAVQLAEGVSYIHNVMKVAHRDLHTKNILMKHGDVKITDFGLSKNLNSVMSSKSDILGMLPFVDPQKLENSHYKTDTKSDIYSLGLLFWEISSCRVPFNKLDAAFVVKNIIENKREEPVVGTPLSFVKLYSICWNATPSLRLTADQVLKQIKSLSFEPVYNGVNITNENSSDTRGITSQTIL</sequence>
<dbReference type="Pfam" id="PF00069">
    <property type="entry name" value="Pkinase"/>
    <property type="match status" value="1"/>
</dbReference>
<keyword evidence="1" id="KW-0547">Nucleotide-binding</keyword>
<protein>
    <submittedName>
        <fullName evidence="3">8922_t:CDS:1</fullName>
    </submittedName>
</protein>
<organism evidence="3 4">
    <name type="scientific">Acaulospora morrowiae</name>
    <dbReference type="NCBI Taxonomy" id="94023"/>
    <lineage>
        <taxon>Eukaryota</taxon>
        <taxon>Fungi</taxon>
        <taxon>Fungi incertae sedis</taxon>
        <taxon>Mucoromycota</taxon>
        <taxon>Glomeromycotina</taxon>
        <taxon>Glomeromycetes</taxon>
        <taxon>Diversisporales</taxon>
        <taxon>Acaulosporaceae</taxon>
        <taxon>Acaulospora</taxon>
    </lineage>
</organism>
<dbReference type="PROSITE" id="PS00107">
    <property type="entry name" value="PROTEIN_KINASE_ATP"/>
    <property type="match status" value="1"/>
</dbReference>
<dbReference type="InterPro" id="IPR051681">
    <property type="entry name" value="Ser/Thr_Kinases-Pseudokinases"/>
</dbReference>
<dbReference type="GO" id="GO:0004674">
    <property type="term" value="F:protein serine/threonine kinase activity"/>
    <property type="evidence" value="ECO:0007669"/>
    <property type="project" value="TreeGrafter"/>
</dbReference>
<feature type="domain" description="Protein kinase" evidence="2">
    <location>
        <begin position="25"/>
        <end position="289"/>
    </location>
</feature>
<keyword evidence="1" id="KW-0067">ATP-binding</keyword>
<reference evidence="3" key="1">
    <citation type="submission" date="2021-06" db="EMBL/GenBank/DDBJ databases">
        <authorList>
            <person name="Kallberg Y."/>
            <person name="Tangrot J."/>
            <person name="Rosling A."/>
        </authorList>
    </citation>
    <scope>NUCLEOTIDE SEQUENCE</scope>
    <source>
        <strain evidence="3">CL551</strain>
    </source>
</reference>
<dbReference type="PROSITE" id="PS50011">
    <property type="entry name" value="PROTEIN_KINASE_DOM"/>
    <property type="match status" value="1"/>
</dbReference>
<evidence type="ECO:0000313" key="3">
    <source>
        <dbReference type="EMBL" id="CAG8511095.1"/>
    </source>
</evidence>
<feature type="binding site" evidence="1">
    <location>
        <position position="54"/>
    </location>
    <ligand>
        <name>ATP</name>
        <dbReference type="ChEBI" id="CHEBI:30616"/>
    </ligand>
</feature>
<dbReference type="InterPro" id="IPR011009">
    <property type="entry name" value="Kinase-like_dom_sf"/>
</dbReference>
<keyword evidence="4" id="KW-1185">Reference proteome</keyword>
<name>A0A9N9F5G1_9GLOM</name>
<comment type="caution">
    <text evidence="3">The sequence shown here is derived from an EMBL/GenBank/DDBJ whole genome shotgun (WGS) entry which is preliminary data.</text>
</comment>
<dbReference type="InterPro" id="IPR017441">
    <property type="entry name" value="Protein_kinase_ATP_BS"/>
</dbReference>
<dbReference type="Proteomes" id="UP000789342">
    <property type="component" value="Unassembled WGS sequence"/>
</dbReference>
<evidence type="ECO:0000313" key="4">
    <source>
        <dbReference type="Proteomes" id="UP000789342"/>
    </source>
</evidence>
<gene>
    <name evidence="3" type="ORF">AMORRO_LOCUS3730</name>
</gene>
<dbReference type="GO" id="GO:0005524">
    <property type="term" value="F:ATP binding"/>
    <property type="evidence" value="ECO:0007669"/>
    <property type="project" value="UniProtKB-UniRule"/>
</dbReference>
<dbReference type="OrthoDB" id="6718656at2759"/>
<evidence type="ECO:0000259" key="2">
    <source>
        <dbReference type="PROSITE" id="PS50011"/>
    </source>
</evidence>
<dbReference type="Gene3D" id="1.10.510.10">
    <property type="entry name" value="Transferase(Phosphotransferase) domain 1"/>
    <property type="match status" value="1"/>
</dbReference>
<dbReference type="InterPro" id="IPR000719">
    <property type="entry name" value="Prot_kinase_dom"/>
</dbReference>
<dbReference type="PIRSF" id="PIRSF000654">
    <property type="entry name" value="Integrin-linked_kinase"/>
    <property type="match status" value="1"/>
</dbReference>
<dbReference type="PANTHER" id="PTHR44329">
    <property type="entry name" value="SERINE/THREONINE-PROTEIN KINASE TNNI3K-RELATED"/>
    <property type="match status" value="1"/>
</dbReference>
<dbReference type="EMBL" id="CAJVPV010001880">
    <property type="protein sequence ID" value="CAG8511095.1"/>
    <property type="molecule type" value="Genomic_DNA"/>
</dbReference>
<dbReference type="AlphaFoldDB" id="A0A9N9F5G1"/>
<dbReference type="SUPFAM" id="SSF56112">
    <property type="entry name" value="Protein kinase-like (PK-like)"/>
    <property type="match status" value="1"/>
</dbReference>
<proteinExistence type="predicted"/>
<evidence type="ECO:0000256" key="1">
    <source>
        <dbReference type="PROSITE-ProRule" id="PRU10141"/>
    </source>
</evidence>